<comment type="caution">
    <text evidence="1">The sequence shown here is derived from an EMBL/GenBank/DDBJ whole genome shotgun (WGS) entry which is preliminary data.</text>
</comment>
<dbReference type="Proteomes" id="UP000244225">
    <property type="component" value="Unassembled WGS sequence"/>
</dbReference>
<dbReference type="AlphaFoldDB" id="A0A2T5Y4Z8"/>
<proteinExistence type="predicted"/>
<dbReference type="InterPro" id="IPR051207">
    <property type="entry name" value="ComplexI_NDUFA9_subunit"/>
</dbReference>
<dbReference type="Gene3D" id="3.40.50.720">
    <property type="entry name" value="NAD(P)-binding Rossmann-like Domain"/>
    <property type="match status" value="1"/>
</dbReference>
<evidence type="ECO:0000313" key="2">
    <source>
        <dbReference type="Proteomes" id="UP000244225"/>
    </source>
</evidence>
<dbReference type="PANTHER" id="PTHR12126">
    <property type="entry name" value="NADH-UBIQUINONE OXIDOREDUCTASE 39 KDA SUBUNIT-RELATED"/>
    <property type="match status" value="1"/>
</dbReference>
<organism evidence="1 2">
    <name type="scientific">Pontibacter mucosus</name>
    <dbReference type="NCBI Taxonomy" id="1649266"/>
    <lineage>
        <taxon>Bacteria</taxon>
        <taxon>Pseudomonadati</taxon>
        <taxon>Bacteroidota</taxon>
        <taxon>Cytophagia</taxon>
        <taxon>Cytophagales</taxon>
        <taxon>Hymenobacteraceae</taxon>
        <taxon>Pontibacter</taxon>
    </lineage>
</organism>
<dbReference type="InterPro" id="IPR036291">
    <property type="entry name" value="NAD(P)-bd_dom_sf"/>
</dbReference>
<gene>
    <name evidence="1" type="ORF">C8N40_11532</name>
</gene>
<protein>
    <submittedName>
        <fullName evidence="1">Nucleoside-diphosphate-sugar epimerase</fullName>
    </submittedName>
</protein>
<dbReference type="SUPFAM" id="SSF51735">
    <property type="entry name" value="NAD(P)-binding Rossmann-fold domains"/>
    <property type="match status" value="1"/>
</dbReference>
<dbReference type="GO" id="GO:0044877">
    <property type="term" value="F:protein-containing complex binding"/>
    <property type="evidence" value="ECO:0007669"/>
    <property type="project" value="TreeGrafter"/>
</dbReference>
<sequence>MRIVVLGANGQLGTPVLKRLLQDYPQAQVVGCVRSEIMASVPGGSNYAQHLLPFNPFTDEWARLGKVDVLINCIGIIKETAALDFVQAHIGLTELMLQHRELLGNPRLIQLSALGADLGSPSRFLNTKAQADVLLLKHDNVVVVRPSIVCTPNTMLSRKLQMLKKLCRLSFGVLPFPDRLLHTKLQPVMVEDLAELISLLCLQSRHAGIIEVGGASVFTLQQLLVMVPACSKVIPVHHTFFDALLPLVITLFPALLDKEQLLLLQQDNTADNSISECVLGRRMADTAMFWREELEKEERVNRKHVKQKSRSSFG</sequence>
<reference evidence="1 2" key="1">
    <citation type="submission" date="2018-04" db="EMBL/GenBank/DDBJ databases">
        <title>Genomic Encyclopedia of Archaeal and Bacterial Type Strains, Phase II (KMG-II): from individual species to whole genera.</title>
        <authorList>
            <person name="Goeker M."/>
        </authorList>
    </citation>
    <scope>NUCLEOTIDE SEQUENCE [LARGE SCALE GENOMIC DNA]</scope>
    <source>
        <strain evidence="1 2">DSM 100162</strain>
    </source>
</reference>
<name>A0A2T5Y4Z8_9BACT</name>
<dbReference type="RefSeq" id="WP_108213836.1">
    <property type="nucleotide sequence ID" value="NZ_QBKI01000015.1"/>
</dbReference>
<keyword evidence="2" id="KW-1185">Reference proteome</keyword>
<evidence type="ECO:0000313" key="1">
    <source>
        <dbReference type="EMBL" id="PTX11357.1"/>
    </source>
</evidence>
<dbReference type="OrthoDB" id="9776313at2"/>
<accession>A0A2T5Y4Z8</accession>
<dbReference type="EMBL" id="QBKI01000015">
    <property type="protein sequence ID" value="PTX11357.1"/>
    <property type="molecule type" value="Genomic_DNA"/>
</dbReference>
<dbReference type="PANTHER" id="PTHR12126:SF11">
    <property type="entry name" value="NADH DEHYDROGENASE [UBIQUINONE] 1 ALPHA SUBCOMPLEX SUBUNIT 9, MITOCHONDRIAL"/>
    <property type="match status" value="1"/>
</dbReference>